<dbReference type="InterPro" id="IPR018238">
    <property type="entry name" value="Glyco_hydro_14_CS"/>
</dbReference>
<proteinExistence type="inferred from homology"/>
<dbReference type="EMBL" id="DS549423">
    <property type="protein sequence ID" value="EDR25733.1"/>
    <property type="molecule type" value="Genomic_DNA"/>
</dbReference>
<keyword evidence="5 8" id="KW-0119">Carbohydrate metabolism</keyword>
<dbReference type="eggNOG" id="ENOG502QTBX">
    <property type="taxonomic scope" value="Eukaryota"/>
</dbReference>
<protein>
    <recommendedName>
        <fullName evidence="3 8">Beta-amylase</fullName>
        <ecNumber evidence="3 8">3.2.1.2</ecNumber>
    </recommendedName>
</protein>
<dbReference type="OMA" id="HADQDCC"/>
<sequence length="451" mass="49558">MKVFINKRELKDIIMMIALIALLSFASATEVNLMMPLDTVNSNGINNKGQLQNDLNKIKSGGVAGVMADIWWGLVETSPRNYNWNGYKELVQMVKNAGLKFQAVMSFHKCGGNVGDSVTIPIPQWVINAGESAGAFFKDREGWTNNEYISFAADEEPVFEGRTPLQMYKDFMTSFKQNFQSYIDDGTINEIQVGMGPCGETRYPSYPGAKFQYCGIGEFECSDKFSLSKLAAAASAAGHSEWGYSSPSNAGNYNSKPPSSTGFFGNGNDNYKSEYGKFFLGWYHQLLLDHTNKVLSIAKSIFGNLAIAGKISGIHWWYTDASHAAEVTAGYYNTNNQNAYTNIAQVFKNYGTRFDFTCLEMSGTDGNCGSNPAALVDQAYKSAASAGLGKCGENALELCGYGGCNTNGFNQIVKQAKWYGLHSFTYLRMTRALLDDGTAWGQFCSFVNSMR</sequence>
<dbReference type="SUPFAM" id="SSF51445">
    <property type="entry name" value="(Trans)glycosidases"/>
    <property type="match status" value="1"/>
</dbReference>
<gene>
    <name evidence="9" type="ORF">EDI_317940</name>
</gene>
<dbReference type="VEuPathDB" id="AmoebaDB:EDI_317940"/>
<dbReference type="InterPro" id="IPR001554">
    <property type="entry name" value="Glyco_hydro_14"/>
</dbReference>
<dbReference type="AlphaFoldDB" id="B0EIB7"/>
<comment type="catalytic activity">
    <reaction evidence="1 8">
        <text>Hydrolysis of (1-&gt;4)-alpha-D-glucosidic linkages in polysaccharides so as to remove successive maltose units from the non-reducing ends of the chains.</text>
        <dbReference type="EC" id="3.2.1.2"/>
    </reaction>
</comment>
<dbReference type="EC" id="3.2.1.2" evidence="3 8"/>
<evidence type="ECO:0000256" key="4">
    <source>
        <dbReference type="ARBA" id="ARBA00022801"/>
    </source>
</evidence>
<name>B0EIB7_ENTDS</name>
<evidence type="ECO:0000256" key="3">
    <source>
        <dbReference type="ARBA" id="ARBA00012594"/>
    </source>
</evidence>
<keyword evidence="4 8" id="KW-0378">Hydrolase</keyword>
<evidence type="ECO:0000256" key="8">
    <source>
        <dbReference type="RuleBase" id="RU000509"/>
    </source>
</evidence>
<dbReference type="Pfam" id="PF01373">
    <property type="entry name" value="Glyco_hydro_14"/>
    <property type="match status" value="1"/>
</dbReference>
<reference evidence="10" key="1">
    <citation type="submission" date="2007-12" db="EMBL/GenBank/DDBJ databases">
        <title>Annotation of Entamoeba dispar SAW760.</title>
        <authorList>
            <person name="Lorenzi H."/>
            <person name="Inman J."/>
            <person name="Schobel S."/>
            <person name="Amedeo P."/>
            <person name="Caler E."/>
        </authorList>
    </citation>
    <scope>NUCLEOTIDE SEQUENCE [LARGE SCALE GENOMIC DNA]</scope>
    <source>
        <strain evidence="10">ATCC PRA-260 / SAW760</strain>
    </source>
</reference>
<comment type="similarity">
    <text evidence="2 8">Belongs to the glycosyl hydrolase 14 family.</text>
</comment>
<dbReference type="KEGG" id="edi:EDI_317940"/>
<evidence type="ECO:0000256" key="6">
    <source>
        <dbReference type="ARBA" id="ARBA00023295"/>
    </source>
</evidence>
<accession>B0EIB7</accession>
<evidence type="ECO:0000256" key="5">
    <source>
        <dbReference type="ARBA" id="ARBA00023277"/>
    </source>
</evidence>
<evidence type="ECO:0000256" key="7">
    <source>
        <dbReference type="ARBA" id="ARBA00023326"/>
    </source>
</evidence>
<keyword evidence="7 8" id="KW-0624">Polysaccharide degradation</keyword>
<dbReference type="Proteomes" id="UP000008076">
    <property type="component" value="Unassembled WGS sequence"/>
</dbReference>
<dbReference type="GO" id="GO:0016161">
    <property type="term" value="F:beta-amylase activity"/>
    <property type="evidence" value="ECO:0007669"/>
    <property type="project" value="UniProtKB-EC"/>
</dbReference>
<evidence type="ECO:0000256" key="1">
    <source>
        <dbReference type="ARBA" id="ARBA00000546"/>
    </source>
</evidence>
<keyword evidence="10" id="KW-1185">Reference proteome</keyword>
<dbReference type="PANTHER" id="PTHR31352">
    <property type="entry name" value="BETA-AMYLASE 1, CHLOROPLASTIC"/>
    <property type="match status" value="1"/>
</dbReference>
<evidence type="ECO:0000313" key="9">
    <source>
        <dbReference type="EMBL" id="EDR25733.1"/>
    </source>
</evidence>
<dbReference type="GO" id="GO:0000272">
    <property type="term" value="P:polysaccharide catabolic process"/>
    <property type="evidence" value="ECO:0007669"/>
    <property type="project" value="UniProtKB-KW"/>
</dbReference>
<dbReference type="PRINTS" id="PR00750">
    <property type="entry name" value="BETAAMYLASE"/>
</dbReference>
<organism evidence="10">
    <name type="scientific">Entamoeba dispar (strain ATCC PRA-260 / SAW760)</name>
    <dbReference type="NCBI Taxonomy" id="370354"/>
    <lineage>
        <taxon>Eukaryota</taxon>
        <taxon>Amoebozoa</taxon>
        <taxon>Evosea</taxon>
        <taxon>Archamoebae</taxon>
        <taxon>Mastigamoebida</taxon>
        <taxon>Entamoebidae</taxon>
        <taxon>Entamoeba</taxon>
    </lineage>
</organism>
<evidence type="ECO:0000256" key="2">
    <source>
        <dbReference type="ARBA" id="ARBA00005652"/>
    </source>
</evidence>
<evidence type="ECO:0000313" key="10">
    <source>
        <dbReference type="Proteomes" id="UP000008076"/>
    </source>
</evidence>
<dbReference type="Gene3D" id="3.20.20.80">
    <property type="entry name" value="Glycosidases"/>
    <property type="match status" value="1"/>
</dbReference>
<dbReference type="PROSITE" id="PS00506">
    <property type="entry name" value="BETA_AMYLASE_1"/>
    <property type="match status" value="1"/>
</dbReference>
<dbReference type="RefSeq" id="XP_001737962.1">
    <property type="nucleotide sequence ID" value="XM_001737910.1"/>
</dbReference>
<dbReference type="GeneID" id="5883021"/>
<dbReference type="OrthoDB" id="1660156at2759"/>
<keyword evidence="6 8" id="KW-0326">Glycosidase</keyword>
<dbReference type="PANTHER" id="PTHR31352:SF1">
    <property type="entry name" value="BETA-AMYLASE 3, CHLOROPLASTIC"/>
    <property type="match status" value="1"/>
</dbReference>
<dbReference type="InterPro" id="IPR017853">
    <property type="entry name" value="GH"/>
</dbReference>